<evidence type="ECO:0000256" key="3">
    <source>
        <dbReference type="ARBA" id="ARBA00022475"/>
    </source>
</evidence>
<gene>
    <name evidence="6" type="ORF">F7O84_01440</name>
</gene>
<keyword evidence="4" id="KW-0472">Membrane</keyword>
<dbReference type="SUPFAM" id="SSF53850">
    <property type="entry name" value="Periplasmic binding protein-like II"/>
    <property type="match status" value="1"/>
</dbReference>
<reference evidence="6 7" key="1">
    <citation type="submission" date="2019-09" db="EMBL/GenBank/DDBJ databases">
        <authorList>
            <person name="Valk L.C."/>
        </authorList>
    </citation>
    <scope>NUCLEOTIDE SEQUENCE [LARGE SCALE GENOMIC DNA]</scope>
    <source>
        <strain evidence="6">GalUA</strain>
    </source>
</reference>
<protein>
    <submittedName>
        <fullName evidence="6">Glycine betaine ABC transporter substrate-binding protein</fullName>
    </submittedName>
</protein>
<dbReference type="GO" id="GO:0015226">
    <property type="term" value="F:carnitine transmembrane transporter activity"/>
    <property type="evidence" value="ECO:0007669"/>
    <property type="project" value="TreeGrafter"/>
</dbReference>
<dbReference type="AlphaFoldDB" id="A0A7V7UDG8"/>
<evidence type="ECO:0000313" key="6">
    <source>
        <dbReference type="EMBL" id="KAB1440745.1"/>
    </source>
</evidence>
<dbReference type="EMBL" id="WAGX01000003">
    <property type="protein sequence ID" value="KAB1440745.1"/>
    <property type="molecule type" value="Genomic_DNA"/>
</dbReference>
<organism evidence="6 7">
    <name type="scientific">Candidatus Galacturonatibacter soehngenii</name>
    <dbReference type="NCBI Taxonomy" id="2307010"/>
    <lineage>
        <taxon>Bacteria</taxon>
        <taxon>Bacillati</taxon>
        <taxon>Bacillota</taxon>
        <taxon>Clostridia</taxon>
        <taxon>Lachnospirales</taxon>
        <taxon>Lachnospiraceae</taxon>
        <taxon>Candidatus Galacturonatibacter</taxon>
    </lineage>
</organism>
<keyword evidence="3" id="KW-1003">Cell membrane</keyword>
<sequence length="279" mass="30766">MVFALSGCSKKEEASNLQSEKKTVKLAYVNWAEGIAMTNLAAAILEEKMGYTVERTMADVAPVFTSVASGNTDAFLDVWLPVTHEEYMKKYGEDLVDLGTVYENAMLGLVVPSYVDIDSIEQLNENKELFGGEIVGIDAGAGLMEATQKAMEAYELDYHLLTGSGTTMTAALSKAIDVGNPIVVTGWAPHWKFARWDLKVLEDSKKIFGDVENIHIVTRKGLEEDLPEVVAFLKNFKLTDEELGDLMGVIEDDGGEPFEIAKAWMKDHDELIQSFLPSK</sequence>
<evidence type="ECO:0000256" key="2">
    <source>
        <dbReference type="ARBA" id="ARBA00022448"/>
    </source>
</evidence>
<comment type="subcellular location">
    <subcellularLocation>
        <location evidence="1">Cell membrane</location>
    </subcellularLocation>
</comment>
<keyword evidence="7" id="KW-1185">Reference proteome</keyword>
<dbReference type="GO" id="GO:0043190">
    <property type="term" value="C:ATP-binding cassette (ABC) transporter complex"/>
    <property type="evidence" value="ECO:0007669"/>
    <property type="project" value="InterPro"/>
</dbReference>
<dbReference type="GO" id="GO:0031460">
    <property type="term" value="P:glycine betaine transport"/>
    <property type="evidence" value="ECO:0007669"/>
    <property type="project" value="TreeGrafter"/>
</dbReference>
<dbReference type="InterPro" id="IPR007210">
    <property type="entry name" value="ABC_Gly_betaine_transp_sub-bd"/>
</dbReference>
<dbReference type="Proteomes" id="UP000461768">
    <property type="component" value="Unassembled WGS sequence"/>
</dbReference>
<feature type="domain" description="ABC-type glycine betaine transport system substrate-binding" evidence="5">
    <location>
        <begin position="22"/>
        <end position="266"/>
    </location>
</feature>
<dbReference type="Gene3D" id="3.10.105.10">
    <property type="entry name" value="Dipeptide-binding Protein, Domain 3"/>
    <property type="match status" value="2"/>
</dbReference>
<reference evidence="6 7" key="2">
    <citation type="submission" date="2020-02" db="EMBL/GenBank/DDBJ databases">
        <title>Candidatus Galacturonibacter soehngenii shows hetero-acetogenic catabolism of galacturonic acid but lacks a canonical carbon monoxide dehydrogenase/acetyl-CoA synthase complex.</title>
        <authorList>
            <person name="Diender M."/>
            <person name="Stouten G.R."/>
            <person name="Petersen J.F."/>
            <person name="Nielsen P.H."/>
            <person name="Dueholm M.S."/>
            <person name="Pronk J.T."/>
            <person name="Van Loosdrecht M.C.M."/>
        </authorList>
    </citation>
    <scope>NUCLEOTIDE SEQUENCE [LARGE SCALE GENOMIC DNA]</scope>
    <source>
        <strain evidence="6">GalUA</strain>
    </source>
</reference>
<accession>A0A7V7UDG8</accession>
<dbReference type="OrthoDB" id="9787902at2"/>
<evidence type="ECO:0000259" key="5">
    <source>
        <dbReference type="Pfam" id="PF04069"/>
    </source>
</evidence>
<evidence type="ECO:0000313" key="7">
    <source>
        <dbReference type="Proteomes" id="UP000461768"/>
    </source>
</evidence>
<dbReference type="PANTHER" id="PTHR47737">
    <property type="entry name" value="GLYCINE BETAINE/PROLINE BETAINE TRANSPORT SYSTEM PERMEASE PROTEIN PROW"/>
    <property type="match status" value="1"/>
</dbReference>
<dbReference type="CDD" id="cd13639">
    <property type="entry name" value="PBP2_OpuAC_like"/>
    <property type="match status" value="1"/>
</dbReference>
<evidence type="ECO:0000256" key="4">
    <source>
        <dbReference type="ARBA" id="ARBA00023136"/>
    </source>
</evidence>
<dbReference type="GO" id="GO:0005275">
    <property type="term" value="F:amine transmembrane transporter activity"/>
    <property type="evidence" value="ECO:0007669"/>
    <property type="project" value="TreeGrafter"/>
</dbReference>
<evidence type="ECO:0000256" key="1">
    <source>
        <dbReference type="ARBA" id="ARBA00004236"/>
    </source>
</evidence>
<comment type="caution">
    <text evidence="6">The sequence shown here is derived from an EMBL/GenBank/DDBJ whole genome shotgun (WGS) entry which is preliminary data.</text>
</comment>
<dbReference type="Pfam" id="PF04069">
    <property type="entry name" value="OpuAC"/>
    <property type="match status" value="1"/>
</dbReference>
<proteinExistence type="predicted"/>
<name>A0A7V7UDG8_9FIRM</name>
<dbReference type="GO" id="GO:0015871">
    <property type="term" value="P:choline transport"/>
    <property type="evidence" value="ECO:0007669"/>
    <property type="project" value="TreeGrafter"/>
</dbReference>
<keyword evidence="2" id="KW-0813">Transport</keyword>
<dbReference type="Gene3D" id="3.40.190.100">
    <property type="entry name" value="Glycine betaine-binding periplasmic protein, domain 2"/>
    <property type="match status" value="1"/>
</dbReference>
<dbReference type="PANTHER" id="PTHR47737:SF1">
    <property type="entry name" value="GLYCINE BETAINE_PROLINE BETAINE TRANSPORT SYSTEM PERMEASE PROTEIN PROW"/>
    <property type="match status" value="1"/>
</dbReference>